<evidence type="ECO:0008006" key="4">
    <source>
        <dbReference type="Google" id="ProtNLM"/>
    </source>
</evidence>
<comment type="caution">
    <text evidence="2">The sequence shown here is derived from an EMBL/GenBank/DDBJ whole genome shotgun (WGS) entry which is preliminary data.</text>
</comment>
<sequence>MKHSPPYLLYLLRFFSAGLSPSLPPCLLPSICQTDSCWQTRSVVVHSILIQHKPSVPPSPSKYAFKFLLCSNHLTLEELEILCSLNMVRKLKGVLLRVT</sequence>
<dbReference type="EMBL" id="JAHUTI010019952">
    <property type="protein sequence ID" value="MED6238226.1"/>
    <property type="molecule type" value="Genomic_DNA"/>
</dbReference>
<feature type="chain" id="PRO_5046434055" description="Secreted protein" evidence="1">
    <location>
        <begin position="21"/>
        <end position="99"/>
    </location>
</feature>
<feature type="signal peptide" evidence="1">
    <location>
        <begin position="1"/>
        <end position="20"/>
    </location>
</feature>
<gene>
    <name evidence="2" type="ORF">ATANTOWER_013412</name>
</gene>
<dbReference type="Proteomes" id="UP001345963">
    <property type="component" value="Unassembled WGS sequence"/>
</dbReference>
<keyword evidence="1" id="KW-0732">Signal</keyword>
<protein>
    <recommendedName>
        <fullName evidence="4">Secreted protein</fullName>
    </recommendedName>
</protein>
<reference evidence="2 3" key="1">
    <citation type="submission" date="2021-07" db="EMBL/GenBank/DDBJ databases">
        <authorList>
            <person name="Palmer J.M."/>
        </authorList>
    </citation>
    <scope>NUCLEOTIDE SEQUENCE [LARGE SCALE GENOMIC DNA]</scope>
    <source>
        <strain evidence="2 3">AT_MEX2019</strain>
        <tissue evidence="2">Muscle</tissue>
    </source>
</reference>
<accession>A0ABU7AJ49</accession>
<evidence type="ECO:0000313" key="2">
    <source>
        <dbReference type="EMBL" id="MED6238226.1"/>
    </source>
</evidence>
<evidence type="ECO:0000313" key="3">
    <source>
        <dbReference type="Proteomes" id="UP001345963"/>
    </source>
</evidence>
<organism evidence="2 3">
    <name type="scientific">Ataeniobius toweri</name>
    <dbReference type="NCBI Taxonomy" id="208326"/>
    <lineage>
        <taxon>Eukaryota</taxon>
        <taxon>Metazoa</taxon>
        <taxon>Chordata</taxon>
        <taxon>Craniata</taxon>
        <taxon>Vertebrata</taxon>
        <taxon>Euteleostomi</taxon>
        <taxon>Actinopterygii</taxon>
        <taxon>Neopterygii</taxon>
        <taxon>Teleostei</taxon>
        <taxon>Neoteleostei</taxon>
        <taxon>Acanthomorphata</taxon>
        <taxon>Ovalentaria</taxon>
        <taxon>Atherinomorphae</taxon>
        <taxon>Cyprinodontiformes</taxon>
        <taxon>Goodeidae</taxon>
        <taxon>Ataeniobius</taxon>
    </lineage>
</organism>
<name>A0ABU7AJ49_9TELE</name>
<proteinExistence type="predicted"/>
<keyword evidence="3" id="KW-1185">Reference proteome</keyword>
<evidence type="ECO:0000256" key="1">
    <source>
        <dbReference type="SAM" id="SignalP"/>
    </source>
</evidence>